<accession>A0A8X6NJI0</accession>
<gene>
    <name evidence="1" type="ORF">NPIL_41811</name>
</gene>
<organism evidence="1 2">
    <name type="scientific">Nephila pilipes</name>
    <name type="common">Giant wood spider</name>
    <name type="synonym">Nephila maculata</name>
    <dbReference type="NCBI Taxonomy" id="299642"/>
    <lineage>
        <taxon>Eukaryota</taxon>
        <taxon>Metazoa</taxon>
        <taxon>Ecdysozoa</taxon>
        <taxon>Arthropoda</taxon>
        <taxon>Chelicerata</taxon>
        <taxon>Arachnida</taxon>
        <taxon>Araneae</taxon>
        <taxon>Araneomorphae</taxon>
        <taxon>Entelegynae</taxon>
        <taxon>Araneoidea</taxon>
        <taxon>Nephilidae</taxon>
        <taxon>Nephila</taxon>
    </lineage>
</organism>
<keyword evidence="2" id="KW-1185">Reference proteome</keyword>
<reference evidence="1" key="1">
    <citation type="submission" date="2020-08" db="EMBL/GenBank/DDBJ databases">
        <title>Multicomponent nature underlies the extraordinary mechanical properties of spider dragline silk.</title>
        <authorList>
            <person name="Kono N."/>
            <person name="Nakamura H."/>
            <person name="Mori M."/>
            <person name="Yoshida Y."/>
            <person name="Ohtoshi R."/>
            <person name="Malay A.D."/>
            <person name="Moran D.A.P."/>
            <person name="Tomita M."/>
            <person name="Numata K."/>
            <person name="Arakawa K."/>
        </authorList>
    </citation>
    <scope>NUCLEOTIDE SEQUENCE</scope>
</reference>
<evidence type="ECO:0000313" key="2">
    <source>
        <dbReference type="Proteomes" id="UP000887013"/>
    </source>
</evidence>
<dbReference type="EMBL" id="BMAW01105002">
    <property type="protein sequence ID" value="GFT17419.1"/>
    <property type="molecule type" value="Genomic_DNA"/>
</dbReference>
<dbReference type="Proteomes" id="UP000887013">
    <property type="component" value="Unassembled WGS sequence"/>
</dbReference>
<protein>
    <submittedName>
        <fullName evidence="1">Uncharacterized protein</fullName>
    </submittedName>
</protein>
<evidence type="ECO:0000313" key="1">
    <source>
        <dbReference type="EMBL" id="GFT17419.1"/>
    </source>
</evidence>
<sequence length="179" mass="19695">MLLRSSVGGRKDASLFGGLNKVFLFFRSRAGPTSQVRRKSAQTGLDGRGGGLRMMNLFNPVVPNGILPTFMIRCQEWLGLSSSRRGRRRTGCMGPGGWPAQAVSDQLPIQVMVLRSSGVPKDSVRLHAFDQQKINTSCLNDVPRKFEEEVHQLSQESLLIKIGSKITEIKSLEVSLAVN</sequence>
<comment type="caution">
    <text evidence="1">The sequence shown here is derived from an EMBL/GenBank/DDBJ whole genome shotgun (WGS) entry which is preliminary data.</text>
</comment>
<name>A0A8X6NJI0_NEPPI</name>
<dbReference type="AlphaFoldDB" id="A0A8X6NJI0"/>
<proteinExistence type="predicted"/>